<feature type="non-terminal residue" evidence="1">
    <location>
        <position position="106"/>
    </location>
</feature>
<name>A0A392RFS2_9FABA</name>
<dbReference type="Proteomes" id="UP000265520">
    <property type="component" value="Unassembled WGS sequence"/>
</dbReference>
<evidence type="ECO:0000313" key="2">
    <source>
        <dbReference type="Proteomes" id="UP000265520"/>
    </source>
</evidence>
<sequence length="106" mass="11865">MKTRRKRNGLVVLRTPTGWAEGPAQVRAATSDFYRDHFAGTDWVRPTLDGLVFTTVSEGQNVDLIAPFTGEEIEEMISSCDGTKSPGPDGFNFAFIKSFWDLMKFE</sequence>
<organism evidence="1 2">
    <name type="scientific">Trifolium medium</name>
    <dbReference type="NCBI Taxonomy" id="97028"/>
    <lineage>
        <taxon>Eukaryota</taxon>
        <taxon>Viridiplantae</taxon>
        <taxon>Streptophyta</taxon>
        <taxon>Embryophyta</taxon>
        <taxon>Tracheophyta</taxon>
        <taxon>Spermatophyta</taxon>
        <taxon>Magnoliopsida</taxon>
        <taxon>eudicotyledons</taxon>
        <taxon>Gunneridae</taxon>
        <taxon>Pentapetalae</taxon>
        <taxon>rosids</taxon>
        <taxon>fabids</taxon>
        <taxon>Fabales</taxon>
        <taxon>Fabaceae</taxon>
        <taxon>Papilionoideae</taxon>
        <taxon>50 kb inversion clade</taxon>
        <taxon>NPAAA clade</taxon>
        <taxon>Hologalegina</taxon>
        <taxon>IRL clade</taxon>
        <taxon>Trifolieae</taxon>
        <taxon>Trifolium</taxon>
    </lineage>
</organism>
<accession>A0A392RFS2</accession>
<comment type="caution">
    <text evidence="1">The sequence shown here is derived from an EMBL/GenBank/DDBJ whole genome shotgun (WGS) entry which is preliminary data.</text>
</comment>
<reference evidence="1 2" key="1">
    <citation type="journal article" date="2018" name="Front. Plant Sci.">
        <title>Red Clover (Trifolium pratense) and Zigzag Clover (T. medium) - A Picture of Genomic Similarities and Differences.</title>
        <authorList>
            <person name="Dluhosova J."/>
            <person name="Istvanek J."/>
            <person name="Nedelnik J."/>
            <person name="Repkova J."/>
        </authorList>
    </citation>
    <scope>NUCLEOTIDE SEQUENCE [LARGE SCALE GENOMIC DNA]</scope>
    <source>
        <strain evidence="2">cv. 10/8</strain>
        <tissue evidence="1">Leaf</tissue>
    </source>
</reference>
<protein>
    <submittedName>
        <fullName evidence="1">Uncharacterized protein</fullName>
    </submittedName>
</protein>
<dbReference type="AlphaFoldDB" id="A0A392RFS2"/>
<proteinExistence type="predicted"/>
<evidence type="ECO:0000313" key="1">
    <source>
        <dbReference type="EMBL" id="MCI34676.1"/>
    </source>
</evidence>
<keyword evidence="2" id="KW-1185">Reference proteome</keyword>
<dbReference type="EMBL" id="LXQA010216114">
    <property type="protein sequence ID" value="MCI34676.1"/>
    <property type="molecule type" value="Genomic_DNA"/>
</dbReference>